<accession>A0A7R9HES4</accession>
<sequence length="301" mass="33449">MLMTETIPEFGLVTLSLTRLNSRVRTNGQKTSSNRFRAPPGSEPLGRKPSTPRRNQVMNTAEEKRDKKNKASMSKGGPPSPGKRSKHHEKPVKKLKDVSKPKDTNTHSPLSIKINKNKVTPGQLPPGSEVSLDAIHNCHVEFPTAIVTLHVVVGNTRGRSHLWSKKWRADGGSMGAMTPAGIGWGTPDLDQHLPVGMSHDETTYSQELQEMIRGNQRKGWGISLVKLSRHHNVASSPAQTTPMSDPHELPDQTKMGSRRVLVPKNDTPNKFWLSVEPYCADILPEDIKLLDMMIQEHDQVK</sequence>
<organism evidence="7">
    <name type="scientific">Timema poppense</name>
    <name type="common">Walking stick</name>
    <dbReference type="NCBI Taxonomy" id="170557"/>
    <lineage>
        <taxon>Eukaryota</taxon>
        <taxon>Metazoa</taxon>
        <taxon>Ecdysozoa</taxon>
        <taxon>Arthropoda</taxon>
        <taxon>Hexapoda</taxon>
        <taxon>Insecta</taxon>
        <taxon>Pterygota</taxon>
        <taxon>Neoptera</taxon>
        <taxon>Polyneoptera</taxon>
        <taxon>Phasmatodea</taxon>
        <taxon>Timematodea</taxon>
        <taxon>Timematoidea</taxon>
        <taxon>Timematidae</taxon>
        <taxon>Timema</taxon>
    </lineage>
</organism>
<keyword evidence="4" id="KW-0804">Transcription</keyword>
<dbReference type="InterPro" id="IPR019340">
    <property type="entry name" value="Histone_AcTrfase_su3"/>
</dbReference>
<protein>
    <submittedName>
        <fullName evidence="7">Uncharacterized protein</fullName>
    </submittedName>
</protein>
<dbReference type="GO" id="GO:0003713">
    <property type="term" value="F:transcription coactivator activity"/>
    <property type="evidence" value="ECO:0007669"/>
    <property type="project" value="TreeGrafter"/>
</dbReference>
<dbReference type="EMBL" id="OD018225">
    <property type="protein sequence ID" value="CAD7418733.1"/>
    <property type="molecule type" value="Genomic_DNA"/>
</dbReference>
<feature type="compositionally biased region" description="Polar residues" evidence="6">
    <location>
        <begin position="23"/>
        <end position="35"/>
    </location>
</feature>
<dbReference type="GO" id="GO:0000124">
    <property type="term" value="C:SAGA complex"/>
    <property type="evidence" value="ECO:0007669"/>
    <property type="project" value="TreeGrafter"/>
</dbReference>
<keyword evidence="5" id="KW-0539">Nucleus</keyword>
<keyword evidence="3" id="KW-0805">Transcription regulation</keyword>
<proteinExistence type="inferred from homology"/>
<dbReference type="PANTHER" id="PTHR13556:SF2">
    <property type="entry name" value="TRANSCRIPTIONAL ADAPTER 3"/>
    <property type="match status" value="1"/>
</dbReference>
<reference evidence="7" key="1">
    <citation type="submission" date="2020-11" db="EMBL/GenBank/DDBJ databases">
        <authorList>
            <person name="Tran Van P."/>
        </authorList>
    </citation>
    <scope>NUCLEOTIDE SEQUENCE</scope>
</reference>
<evidence type="ECO:0000256" key="6">
    <source>
        <dbReference type="SAM" id="MobiDB-lite"/>
    </source>
</evidence>
<dbReference type="AlphaFoldDB" id="A0A7R9HES4"/>
<feature type="region of interest" description="Disordered" evidence="6">
    <location>
        <begin position="23"/>
        <end position="122"/>
    </location>
</feature>
<evidence type="ECO:0000256" key="5">
    <source>
        <dbReference type="ARBA" id="ARBA00023242"/>
    </source>
</evidence>
<evidence type="ECO:0000256" key="1">
    <source>
        <dbReference type="ARBA" id="ARBA00004123"/>
    </source>
</evidence>
<evidence type="ECO:0000256" key="2">
    <source>
        <dbReference type="ARBA" id="ARBA00005330"/>
    </source>
</evidence>
<evidence type="ECO:0000256" key="4">
    <source>
        <dbReference type="ARBA" id="ARBA00023163"/>
    </source>
</evidence>
<comment type="subcellular location">
    <subcellularLocation>
        <location evidence="1">Nucleus</location>
    </subcellularLocation>
</comment>
<evidence type="ECO:0000313" key="7">
    <source>
        <dbReference type="EMBL" id="CAD7418733.1"/>
    </source>
</evidence>
<dbReference type="GO" id="GO:0005634">
    <property type="term" value="C:nucleus"/>
    <property type="evidence" value="ECO:0007669"/>
    <property type="project" value="UniProtKB-SubCell"/>
</dbReference>
<gene>
    <name evidence="7" type="ORF">TPSB3V08_LOCUS12570</name>
</gene>
<dbReference type="GO" id="GO:0006357">
    <property type="term" value="P:regulation of transcription by RNA polymerase II"/>
    <property type="evidence" value="ECO:0007669"/>
    <property type="project" value="TreeGrafter"/>
</dbReference>
<name>A0A7R9HES4_TIMPO</name>
<comment type="similarity">
    <text evidence="2">Belongs to the NGG1 family.</text>
</comment>
<feature type="compositionally biased region" description="Basic and acidic residues" evidence="6">
    <location>
        <begin position="92"/>
        <end position="105"/>
    </location>
</feature>
<dbReference type="PANTHER" id="PTHR13556">
    <property type="entry name" value="TRANSCRIPTIONAL ADAPTER 3-RELATED"/>
    <property type="match status" value="1"/>
</dbReference>
<evidence type="ECO:0000256" key="3">
    <source>
        <dbReference type="ARBA" id="ARBA00023015"/>
    </source>
</evidence>